<dbReference type="GO" id="GO:0017111">
    <property type="term" value="F:ribonucleoside triphosphate phosphatase activity"/>
    <property type="evidence" value="ECO:0007669"/>
    <property type="project" value="UniProtKB-ARBA"/>
</dbReference>
<comment type="similarity">
    <text evidence="1">Belongs to the IMPACT family.</text>
</comment>
<dbReference type="InterPro" id="IPR015269">
    <property type="entry name" value="UPF0029_Impact_C"/>
</dbReference>
<feature type="domain" description="Impact N-terminal" evidence="2">
    <location>
        <begin position="13"/>
        <end position="113"/>
    </location>
</feature>
<dbReference type="PATRIC" id="fig|1486262.3.peg.3295"/>
<accession>A0A0D5LSR5</accession>
<organism evidence="4 5">
    <name type="scientific">Martelella endophytica</name>
    <dbReference type="NCBI Taxonomy" id="1486262"/>
    <lineage>
        <taxon>Bacteria</taxon>
        <taxon>Pseudomonadati</taxon>
        <taxon>Pseudomonadota</taxon>
        <taxon>Alphaproteobacteria</taxon>
        <taxon>Hyphomicrobiales</taxon>
        <taxon>Aurantimonadaceae</taxon>
        <taxon>Martelella</taxon>
    </lineage>
</organism>
<dbReference type="SUPFAM" id="SSF54211">
    <property type="entry name" value="Ribosomal protein S5 domain 2-like"/>
    <property type="match status" value="1"/>
</dbReference>
<dbReference type="InterPro" id="IPR035647">
    <property type="entry name" value="EFG_III/V"/>
</dbReference>
<dbReference type="GO" id="GO:0006446">
    <property type="term" value="P:regulation of translational initiation"/>
    <property type="evidence" value="ECO:0007669"/>
    <property type="project" value="TreeGrafter"/>
</dbReference>
<proteinExistence type="inferred from homology"/>
<dbReference type="SUPFAM" id="SSF54980">
    <property type="entry name" value="EF-G C-terminal domain-like"/>
    <property type="match status" value="1"/>
</dbReference>
<dbReference type="InterPro" id="IPR001498">
    <property type="entry name" value="Impact_N"/>
</dbReference>
<evidence type="ECO:0000256" key="1">
    <source>
        <dbReference type="ARBA" id="ARBA00007665"/>
    </source>
</evidence>
<sequence>MLKSPATHEREIRKSRFAAIAAPIADEEAARAFIVAESFADASHNCWAWRIGTQYRFSDDGEPGGTAGKPILQAIEGQEVDRCAVLVSRWFGGIKLGTGGLVRAYGGTAAECLRLAEKAPVIAMARITATIGFSDLALVESRLEGAAALTIAARDFTQAGAIFTLSLPESEAEATAALLGDLTHGRAELTVDDTVGDAA</sequence>
<dbReference type="PANTHER" id="PTHR16301">
    <property type="entry name" value="IMPACT-RELATED"/>
    <property type="match status" value="1"/>
</dbReference>
<dbReference type="EMBL" id="CP010803">
    <property type="protein sequence ID" value="AJY46827.1"/>
    <property type="molecule type" value="Genomic_DNA"/>
</dbReference>
<dbReference type="Pfam" id="PF01205">
    <property type="entry name" value="Impact_N"/>
    <property type="match status" value="1"/>
</dbReference>
<dbReference type="InterPro" id="IPR020568">
    <property type="entry name" value="Ribosomal_Su5_D2-typ_SF"/>
</dbReference>
<feature type="domain" description="UPF0029" evidence="3">
    <location>
        <begin position="130"/>
        <end position="186"/>
    </location>
</feature>
<evidence type="ECO:0000259" key="2">
    <source>
        <dbReference type="Pfam" id="PF01205"/>
    </source>
</evidence>
<dbReference type="Pfam" id="PF09186">
    <property type="entry name" value="DUF1949"/>
    <property type="match status" value="1"/>
</dbReference>
<evidence type="ECO:0008006" key="6">
    <source>
        <dbReference type="Google" id="ProtNLM"/>
    </source>
</evidence>
<dbReference type="InterPro" id="IPR023582">
    <property type="entry name" value="Impact"/>
</dbReference>
<dbReference type="Proteomes" id="UP000032611">
    <property type="component" value="Chromosome"/>
</dbReference>
<keyword evidence="5" id="KW-1185">Reference proteome</keyword>
<gene>
    <name evidence="4" type="ORF">TM49_15950</name>
</gene>
<dbReference type="InterPro" id="IPR036956">
    <property type="entry name" value="Impact_N_sf"/>
</dbReference>
<evidence type="ECO:0000313" key="5">
    <source>
        <dbReference type="Proteomes" id="UP000032611"/>
    </source>
</evidence>
<dbReference type="KEGG" id="mey:TM49_15950"/>
<dbReference type="Gene3D" id="3.30.70.240">
    <property type="match status" value="1"/>
</dbReference>
<dbReference type="GO" id="GO:0005737">
    <property type="term" value="C:cytoplasm"/>
    <property type="evidence" value="ECO:0007669"/>
    <property type="project" value="TreeGrafter"/>
</dbReference>
<evidence type="ECO:0000313" key="4">
    <source>
        <dbReference type="EMBL" id="AJY46827.1"/>
    </source>
</evidence>
<name>A0A0D5LSR5_MAREN</name>
<dbReference type="GO" id="GO:0032561">
    <property type="term" value="F:guanyl ribonucleotide binding"/>
    <property type="evidence" value="ECO:0007669"/>
    <property type="project" value="UniProtKB-ARBA"/>
</dbReference>
<dbReference type="PROSITE" id="PS00910">
    <property type="entry name" value="UPF0029"/>
    <property type="match status" value="1"/>
</dbReference>
<dbReference type="PANTHER" id="PTHR16301:SF20">
    <property type="entry name" value="IMPACT FAMILY MEMBER YIGZ"/>
    <property type="match status" value="1"/>
</dbReference>
<dbReference type="Gene3D" id="3.30.230.30">
    <property type="entry name" value="Impact, N-terminal domain"/>
    <property type="match status" value="1"/>
</dbReference>
<reference evidence="4 5" key="1">
    <citation type="journal article" date="2015" name="Genome Announc.">
        <title>Complete genome sequence of Martelella endophytica YC6887, which has antifungal activity associated with a halophyte.</title>
        <authorList>
            <person name="Khan A."/>
            <person name="Khan H."/>
            <person name="Chung E.J."/>
            <person name="Hossain M.T."/>
            <person name="Chung Y.R."/>
        </authorList>
    </citation>
    <scope>NUCLEOTIDE SEQUENCE [LARGE SCALE GENOMIC DNA]</scope>
    <source>
        <strain evidence="4">YC6887</strain>
    </source>
</reference>
<dbReference type="AlphaFoldDB" id="A0A0D5LSR5"/>
<dbReference type="HOGENOM" id="CLU_083552_3_1_5"/>
<evidence type="ECO:0000259" key="3">
    <source>
        <dbReference type="Pfam" id="PF09186"/>
    </source>
</evidence>
<protein>
    <recommendedName>
        <fullName evidence="6">Thymidylate synthase</fullName>
    </recommendedName>
</protein>
<dbReference type="InterPro" id="IPR020569">
    <property type="entry name" value="UPF0029_Impact_CS"/>
</dbReference>
<dbReference type="STRING" id="1486262.TM49_15950"/>